<dbReference type="Proteomes" id="UP001557465">
    <property type="component" value="Unassembled WGS sequence"/>
</dbReference>
<keyword evidence="3" id="KW-1185">Reference proteome</keyword>
<dbReference type="EMBL" id="JBFRYC010000006">
    <property type="protein sequence ID" value="MEX1662218.1"/>
    <property type="molecule type" value="Genomic_DNA"/>
</dbReference>
<sequence>MRHKPHIPAPRLTLWATVLIATALGTFWLIALAAARFFGIF</sequence>
<name>A0ABV3TMP3_9RHOB</name>
<protein>
    <recommendedName>
        <fullName evidence="4">DUF2474 domain-containing protein</fullName>
    </recommendedName>
</protein>
<keyword evidence="1" id="KW-1133">Transmembrane helix</keyword>
<comment type="caution">
    <text evidence="2">The sequence shown here is derived from an EMBL/GenBank/DDBJ whole genome shotgun (WGS) entry which is preliminary data.</text>
</comment>
<keyword evidence="1" id="KW-0472">Membrane</keyword>
<feature type="transmembrane region" description="Helical" evidence="1">
    <location>
        <begin position="12"/>
        <end position="38"/>
    </location>
</feature>
<evidence type="ECO:0000256" key="1">
    <source>
        <dbReference type="SAM" id="Phobius"/>
    </source>
</evidence>
<organism evidence="2 3">
    <name type="scientific">Thioclava arctica</name>
    <dbReference type="NCBI Taxonomy" id="3238301"/>
    <lineage>
        <taxon>Bacteria</taxon>
        <taxon>Pseudomonadati</taxon>
        <taxon>Pseudomonadota</taxon>
        <taxon>Alphaproteobacteria</taxon>
        <taxon>Rhodobacterales</taxon>
        <taxon>Paracoccaceae</taxon>
        <taxon>Thioclava</taxon>
    </lineage>
</organism>
<reference evidence="2 3" key="1">
    <citation type="journal article" date="2011" name="Int. J. Syst. Evol. Microbiol.">
        <title>Zhongshania antarctica gen. nov., sp. nov. and Zhongshania guokunii sp. nov., gammaproteobacteria respectively isolated from coastal attached (fast) ice and surface seawater of the Antarctic.</title>
        <authorList>
            <person name="Li H.J."/>
            <person name="Zhang X.Y."/>
            <person name="Chen C.X."/>
            <person name="Zhang Y.J."/>
            <person name="Gao Z.M."/>
            <person name="Yu Y."/>
            <person name="Chen X.L."/>
            <person name="Chen B."/>
            <person name="Zhang Y.Z."/>
        </authorList>
    </citation>
    <scope>NUCLEOTIDE SEQUENCE [LARGE SCALE GENOMIC DNA]</scope>
    <source>
        <strain evidence="2 3">15-R06ZXC-3</strain>
    </source>
</reference>
<dbReference type="RefSeq" id="WP_368392061.1">
    <property type="nucleotide sequence ID" value="NZ_JBFRYC010000006.1"/>
</dbReference>
<evidence type="ECO:0008006" key="4">
    <source>
        <dbReference type="Google" id="ProtNLM"/>
    </source>
</evidence>
<accession>A0ABV3TMP3</accession>
<gene>
    <name evidence="2" type="ORF">AB4874_11245</name>
</gene>
<keyword evidence="1" id="KW-0812">Transmembrane</keyword>
<evidence type="ECO:0000313" key="3">
    <source>
        <dbReference type="Proteomes" id="UP001557465"/>
    </source>
</evidence>
<evidence type="ECO:0000313" key="2">
    <source>
        <dbReference type="EMBL" id="MEX1662218.1"/>
    </source>
</evidence>
<proteinExistence type="predicted"/>